<keyword evidence="1" id="KW-0678">Repressor</keyword>
<proteinExistence type="predicted"/>
<dbReference type="InterPro" id="IPR000551">
    <property type="entry name" value="MerR-type_HTH_dom"/>
</dbReference>
<dbReference type="InterPro" id="IPR012925">
    <property type="entry name" value="TipAS_dom"/>
</dbReference>
<dbReference type="PANTHER" id="PTHR30204:SF69">
    <property type="entry name" value="MERR-FAMILY TRANSCRIPTIONAL REGULATOR"/>
    <property type="match status" value="1"/>
</dbReference>
<dbReference type="PANTHER" id="PTHR30204">
    <property type="entry name" value="REDOX-CYCLING DRUG-SENSING TRANSCRIPTIONAL ACTIVATOR SOXR"/>
    <property type="match status" value="1"/>
</dbReference>
<evidence type="ECO:0000256" key="3">
    <source>
        <dbReference type="ARBA" id="ARBA00023125"/>
    </source>
</evidence>
<keyword evidence="3" id="KW-0238">DNA-binding</keyword>
<evidence type="ECO:0000256" key="4">
    <source>
        <dbReference type="ARBA" id="ARBA00023163"/>
    </source>
</evidence>
<dbReference type="Pfam" id="PF07739">
    <property type="entry name" value="TipAS"/>
    <property type="match status" value="1"/>
</dbReference>
<keyword evidence="2" id="KW-0805">Transcription regulation</keyword>
<dbReference type="Proteomes" id="UP001316189">
    <property type="component" value="Chromosome"/>
</dbReference>
<keyword evidence="4" id="KW-0804">Transcription</keyword>
<organism evidence="6 7">
    <name type="scientific">Cellulomonas chengniuliangii</name>
    <dbReference type="NCBI Taxonomy" id="2968084"/>
    <lineage>
        <taxon>Bacteria</taxon>
        <taxon>Bacillati</taxon>
        <taxon>Actinomycetota</taxon>
        <taxon>Actinomycetes</taxon>
        <taxon>Micrococcales</taxon>
        <taxon>Cellulomonadaceae</taxon>
        <taxon>Cellulomonas</taxon>
    </lineage>
</organism>
<dbReference type="Gene3D" id="1.10.1660.10">
    <property type="match status" value="1"/>
</dbReference>
<accession>A0ABY5L6T7</accession>
<evidence type="ECO:0000313" key="7">
    <source>
        <dbReference type="Proteomes" id="UP001316189"/>
    </source>
</evidence>
<dbReference type="SUPFAM" id="SSF89082">
    <property type="entry name" value="Antibiotic binding domain of TipA-like multidrug resistance regulators"/>
    <property type="match status" value="1"/>
</dbReference>
<evidence type="ECO:0000256" key="1">
    <source>
        <dbReference type="ARBA" id="ARBA00022491"/>
    </source>
</evidence>
<sequence>MPGRGPRPERDETWTIDEVARLSGTTSRALRHYDAIGVLAPRGTAAGGRRLYGRAELVRLQQILVLRELGVDLATIGDLLRAEDADSPEAARRARLDLLREHRERLLAESDRFARLAATVTSTLESLEGGSPMEARDLYAGFDNSQYDAEARERWGDAAVDRSNDSWTRLGEDGQARHLAEQDAVSRGLAEFLAAGVPVDDDRVQALVARHYAGICVSWTPGRESYAGLGDMYVEDARFTAVYDAYAPGLAVYLRDAMRVYAQAVLR</sequence>
<dbReference type="CDD" id="cd01106">
    <property type="entry name" value="HTH_TipAL-Mta"/>
    <property type="match status" value="1"/>
</dbReference>
<dbReference type="InterPro" id="IPR009061">
    <property type="entry name" value="DNA-bd_dom_put_sf"/>
</dbReference>
<reference evidence="6 7" key="1">
    <citation type="submission" date="2022-07" db="EMBL/GenBank/DDBJ databases">
        <title>Novel species in genus cellulomonas.</title>
        <authorList>
            <person name="Ye L."/>
        </authorList>
    </citation>
    <scope>NUCLEOTIDE SEQUENCE [LARGE SCALE GENOMIC DNA]</scope>
    <source>
        <strain evidence="7">zg-Y338</strain>
    </source>
</reference>
<evidence type="ECO:0000256" key="2">
    <source>
        <dbReference type="ARBA" id="ARBA00023015"/>
    </source>
</evidence>
<dbReference type="InterPro" id="IPR036244">
    <property type="entry name" value="TipA-like_antibiotic-bd"/>
</dbReference>
<dbReference type="InterPro" id="IPR047057">
    <property type="entry name" value="MerR_fam"/>
</dbReference>
<dbReference type="PROSITE" id="PS50937">
    <property type="entry name" value="HTH_MERR_2"/>
    <property type="match status" value="1"/>
</dbReference>
<dbReference type="PRINTS" id="PR00040">
    <property type="entry name" value="HTHMERR"/>
</dbReference>
<dbReference type="Gene3D" id="1.10.490.50">
    <property type="entry name" value="Antibiotic binding domain of TipA-like multidrug resistance regulators"/>
    <property type="match status" value="1"/>
</dbReference>
<dbReference type="SUPFAM" id="SSF46955">
    <property type="entry name" value="Putative DNA-binding domain"/>
    <property type="match status" value="1"/>
</dbReference>
<keyword evidence="7" id="KW-1185">Reference proteome</keyword>
<dbReference type="SMART" id="SM00422">
    <property type="entry name" value="HTH_MERR"/>
    <property type="match status" value="1"/>
</dbReference>
<dbReference type="Pfam" id="PF13411">
    <property type="entry name" value="MerR_1"/>
    <property type="match status" value="1"/>
</dbReference>
<feature type="domain" description="HTH merR-type" evidence="5">
    <location>
        <begin position="13"/>
        <end position="82"/>
    </location>
</feature>
<protein>
    <submittedName>
        <fullName evidence="6">MerR family transcriptional regulator</fullName>
    </submittedName>
</protein>
<dbReference type="EMBL" id="CP101988">
    <property type="protein sequence ID" value="UUI76298.1"/>
    <property type="molecule type" value="Genomic_DNA"/>
</dbReference>
<name>A0ABY5L6T7_9CELL</name>
<evidence type="ECO:0000313" key="6">
    <source>
        <dbReference type="EMBL" id="UUI76298.1"/>
    </source>
</evidence>
<evidence type="ECO:0000259" key="5">
    <source>
        <dbReference type="PROSITE" id="PS50937"/>
    </source>
</evidence>
<gene>
    <name evidence="6" type="ORF">NP064_05215</name>
</gene>
<dbReference type="RefSeq" id="WP_227570541.1">
    <property type="nucleotide sequence ID" value="NZ_CP101988.1"/>
</dbReference>